<dbReference type="RefSeq" id="WP_289831891.1">
    <property type="nucleotide sequence ID" value="NZ_JAUEDK010000059.1"/>
</dbReference>
<proteinExistence type="predicted"/>
<dbReference type="PROSITE" id="PS51257">
    <property type="entry name" value="PROKAR_LIPOPROTEIN"/>
    <property type="match status" value="1"/>
</dbReference>
<gene>
    <name evidence="2" type="ORF">QU481_20645</name>
</gene>
<dbReference type="EMBL" id="JAUEDK010000059">
    <property type="protein sequence ID" value="MDN0077247.1"/>
    <property type="molecule type" value="Genomic_DNA"/>
</dbReference>
<evidence type="ECO:0000313" key="2">
    <source>
        <dbReference type="EMBL" id="MDN0077247.1"/>
    </source>
</evidence>
<protein>
    <recommendedName>
        <fullName evidence="1">YbbD head domain-containing protein</fullName>
    </recommendedName>
</protein>
<sequence length="139" mass="15324">MRHLARCIGVAGLLALLAGCSDRQDNHYASYEEAKSVGAVEHGWVPDWLPADTGEIDEAHDIDTNRSMVRFALPDNKTLALPLDCVSTLPGKLNKPFDTASWWPAVLPSPGDTVHHYYRCVDEGQVAVDELHGLGYVWQ</sequence>
<dbReference type="InterPro" id="IPR058827">
    <property type="entry name" value="YbbD_head"/>
</dbReference>
<dbReference type="Proteomes" id="UP001168540">
    <property type="component" value="Unassembled WGS sequence"/>
</dbReference>
<name>A0ABT7XTX6_9NEIS</name>
<dbReference type="Pfam" id="PF26610">
    <property type="entry name" value="YbbD_head"/>
    <property type="match status" value="1"/>
</dbReference>
<accession>A0ABT7XTX6</accession>
<evidence type="ECO:0000259" key="1">
    <source>
        <dbReference type="Pfam" id="PF26610"/>
    </source>
</evidence>
<comment type="caution">
    <text evidence="2">The sequence shown here is derived from an EMBL/GenBank/DDBJ whole genome shotgun (WGS) entry which is preliminary data.</text>
</comment>
<keyword evidence="3" id="KW-1185">Reference proteome</keyword>
<evidence type="ECO:0000313" key="3">
    <source>
        <dbReference type="Proteomes" id="UP001168540"/>
    </source>
</evidence>
<organism evidence="2 3">
    <name type="scientific">Crenobacter oryzisoli</name>
    <dbReference type="NCBI Taxonomy" id="3056844"/>
    <lineage>
        <taxon>Bacteria</taxon>
        <taxon>Pseudomonadati</taxon>
        <taxon>Pseudomonadota</taxon>
        <taxon>Betaproteobacteria</taxon>
        <taxon>Neisseriales</taxon>
        <taxon>Neisseriaceae</taxon>
        <taxon>Crenobacter</taxon>
    </lineage>
</organism>
<reference evidence="2" key="1">
    <citation type="submission" date="2023-06" db="EMBL/GenBank/DDBJ databases">
        <authorList>
            <person name="Zhang S."/>
        </authorList>
    </citation>
    <scope>NUCLEOTIDE SEQUENCE</scope>
    <source>
        <strain evidence="2">SG2303</strain>
    </source>
</reference>
<feature type="domain" description="YbbD head" evidence="1">
    <location>
        <begin position="22"/>
        <end position="71"/>
    </location>
</feature>